<dbReference type="Proteomes" id="UP000799291">
    <property type="component" value="Unassembled WGS sequence"/>
</dbReference>
<dbReference type="AlphaFoldDB" id="A0A6G1IQB9"/>
<dbReference type="EMBL" id="MU005599">
    <property type="protein sequence ID" value="KAF2680069.1"/>
    <property type="molecule type" value="Genomic_DNA"/>
</dbReference>
<keyword evidence="2" id="KW-1185">Reference proteome</keyword>
<evidence type="ECO:0000313" key="1">
    <source>
        <dbReference type="EMBL" id="KAF2680069.1"/>
    </source>
</evidence>
<gene>
    <name evidence="1" type="ORF">K458DRAFT_421876</name>
</gene>
<proteinExistence type="predicted"/>
<sequence>MGDELARALGQRDTTEKTSRWALFIYQSKDDGSVSKLSSIGVRASGAQGPEYREFTLRICRR</sequence>
<evidence type="ECO:0000313" key="2">
    <source>
        <dbReference type="Proteomes" id="UP000799291"/>
    </source>
</evidence>
<accession>A0A6G1IQB9</accession>
<protein>
    <submittedName>
        <fullName evidence="1">Uncharacterized protein</fullName>
    </submittedName>
</protein>
<reference evidence="1" key="1">
    <citation type="journal article" date="2020" name="Stud. Mycol.">
        <title>101 Dothideomycetes genomes: a test case for predicting lifestyles and emergence of pathogens.</title>
        <authorList>
            <person name="Haridas S."/>
            <person name="Albert R."/>
            <person name="Binder M."/>
            <person name="Bloem J."/>
            <person name="Labutti K."/>
            <person name="Salamov A."/>
            <person name="Andreopoulos B."/>
            <person name="Baker S."/>
            <person name="Barry K."/>
            <person name="Bills G."/>
            <person name="Bluhm B."/>
            <person name="Cannon C."/>
            <person name="Castanera R."/>
            <person name="Culley D."/>
            <person name="Daum C."/>
            <person name="Ezra D."/>
            <person name="Gonzalez J."/>
            <person name="Henrissat B."/>
            <person name="Kuo A."/>
            <person name="Liang C."/>
            <person name="Lipzen A."/>
            <person name="Lutzoni F."/>
            <person name="Magnuson J."/>
            <person name="Mondo S."/>
            <person name="Nolan M."/>
            <person name="Ohm R."/>
            <person name="Pangilinan J."/>
            <person name="Park H.-J."/>
            <person name="Ramirez L."/>
            <person name="Alfaro M."/>
            <person name="Sun H."/>
            <person name="Tritt A."/>
            <person name="Yoshinaga Y."/>
            <person name="Zwiers L.-H."/>
            <person name="Turgeon B."/>
            <person name="Goodwin S."/>
            <person name="Spatafora J."/>
            <person name="Crous P."/>
            <person name="Grigoriev I."/>
        </authorList>
    </citation>
    <scope>NUCLEOTIDE SEQUENCE</scope>
    <source>
        <strain evidence="1">CBS 122367</strain>
    </source>
</reference>
<organism evidence="1 2">
    <name type="scientific">Lentithecium fluviatile CBS 122367</name>
    <dbReference type="NCBI Taxonomy" id="1168545"/>
    <lineage>
        <taxon>Eukaryota</taxon>
        <taxon>Fungi</taxon>
        <taxon>Dikarya</taxon>
        <taxon>Ascomycota</taxon>
        <taxon>Pezizomycotina</taxon>
        <taxon>Dothideomycetes</taxon>
        <taxon>Pleosporomycetidae</taxon>
        <taxon>Pleosporales</taxon>
        <taxon>Massarineae</taxon>
        <taxon>Lentitheciaceae</taxon>
        <taxon>Lentithecium</taxon>
    </lineage>
</organism>
<name>A0A6G1IQB9_9PLEO</name>